<feature type="compositionally biased region" description="Basic and acidic residues" evidence="1">
    <location>
        <begin position="101"/>
        <end position="119"/>
    </location>
</feature>
<reference evidence="2 3" key="1">
    <citation type="submission" date="2024-04" db="EMBL/GenBank/DDBJ databases">
        <title>genome sequences of Mucor flavus KT1a and Helicostylum pulchrum KT1b strains isolation_sourced from the surface of a dry-aged beef.</title>
        <authorList>
            <person name="Toyotome T."/>
            <person name="Hosono M."/>
            <person name="Torimaru M."/>
            <person name="Fukuda K."/>
            <person name="Mikami N."/>
        </authorList>
    </citation>
    <scope>NUCLEOTIDE SEQUENCE [LARGE SCALE GENOMIC DNA]</scope>
    <source>
        <strain evidence="2 3">KT1b</strain>
    </source>
</reference>
<keyword evidence="3" id="KW-1185">Reference proteome</keyword>
<feature type="compositionally biased region" description="Polar residues" evidence="1">
    <location>
        <begin position="368"/>
        <end position="377"/>
    </location>
</feature>
<accession>A0ABP9XPI0</accession>
<comment type="caution">
    <text evidence="2">The sequence shown here is derived from an EMBL/GenBank/DDBJ whole genome shotgun (WGS) entry which is preliminary data.</text>
</comment>
<evidence type="ECO:0000256" key="1">
    <source>
        <dbReference type="SAM" id="MobiDB-lite"/>
    </source>
</evidence>
<feature type="compositionally biased region" description="Polar residues" evidence="1">
    <location>
        <begin position="51"/>
        <end position="99"/>
    </location>
</feature>
<proteinExistence type="predicted"/>
<gene>
    <name evidence="2" type="ORF">HPULCUR_001640</name>
</gene>
<dbReference type="Proteomes" id="UP001476247">
    <property type="component" value="Unassembled WGS sequence"/>
</dbReference>
<name>A0ABP9XPI0_9FUNG</name>
<feature type="region of interest" description="Disordered" evidence="1">
    <location>
        <begin position="19"/>
        <end position="135"/>
    </location>
</feature>
<feature type="compositionally biased region" description="Basic and acidic residues" evidence="1">
    <location>
        <begin position="197"/>
        <end position="215"/>
    </location>
</feature>
<feature type="region of interest" description="Disordered" evidence="1">
    <location>
        <begin position="423"/>
        <end position="445"/>
    </location>
</feature>
<dbReference type="EMBL" id="BAABUJ010000005">
    <property type="protein sequence ID" value="GAA5796270.1"/>
    <property type="molecule type" value="Genomic_DNA"/>
</dbReference>
<feature type="compositionally biased region" description="Polar residues" evidence="1">
    <location>
        <begin position="28"/>
        <end position="39"/>
    </location>
</feature>
<feature type="region of interest" description="Disordered" evidence="1">
    <location>
        <begin position="357"/>
        <end position="377"/>
    </location>
</feature>
<feature type="region of interest" description="Disordered" evidence="1">
    <location>
        <begin position="477"/>
        <end position="497"/>
    </location>
</feature>
<evidence type="ECO:0000313" key="2">
    <source>
        <dbReference type="EMBL" id="GAA5796270.1"/>
    </source>
</evidence>
<feature type="region of interest" description="Disordered" evidence="1">
    <location>
        <begin position="196"/>
        <end position="217"/>
    </location>
</feature>
<sequence length="581" mass="65771">MNLDLASIINLQSHVNTPESIAADSSKRQSSNASNTPTLTRKMGRDISRARINSQNNTANMNAPKQNNMTAKSAGSGTLSRSNTFNSSIFAASQPNKALTRTRELRNNSVRRSSEDKLLKRPQSPPKRNDSPTQPNIMLESVQQQLQLEQLLNDVDNDSAIEEDDYEEDALKKDQITKSANKPIIIEFDSPPIKRKSVAELKPDTKEEIKEDRKQLQSPLPAAEFAGDKSTLDTTSAAGIVSMNSEPVSPTMCTFDVQSVQNKLNELDKAPNNLFVQQPIQRINRLRPAASFATLRQLASSNNTLQHQQQQQQFPQQIPHIKRRPVSFIESSNNSNYALPASDDYLTVNRPAYYRRASSEDNRHIRQQSDNNNPIQYNTVGNRRLVRSNTVHNLIIKDGYGHRIVQCVGLDESAPLQQPLLRRKNSSFESNDSYHDWSPPNEIMDDSLFSTRQQQLEEQHHQQQLLLIQQQQSQLMVQDNTDTSSSDSSCHQGISNRRIKRKDSVKSISSLCSTSPPITSYDAKFEKLKTKLDKERATVKALQKQKEGLCYLNCPYKCITNQTFPPPFQPIIRMFYFSVKM</sequence>
<feature type="compositionally biased region" description="Low complexity" evidence="1">
    <location>
        <begin position="477"/>
        <end position="489"/>
    </location>
</feature>
<evidence type="ECO:0000313" key="3">
    <source>
        <dbReference type="Proteomes" id="UP001476247"/>
    </source>
</evidence>
<protein>
    <submittedName>
        <fullName evidence="2">Uncharacterized protein</fullName>
    </submittedName>
</protein>
<organism evidence="2 3">
    <name type="scientific">Helicostylum pulchrum</name>
    <dbReference type="NCBI Taxonomy" id="562976"/>
    <lineage>
        <taxon>Eukaryota</taxon>
        <taxon>Fungi</taxon>
        <taxon>Fungi incertae sedis</taxon>
        <taxon>Mucoromycota</taxon>
        <taxon>Mucoromycotina</taxon>
        <taxon>Mucoromycetes</taxon>
        <taxon>Mucorales</taxon>
        <taxon>Mucorineae</taxon>
        <taxon>Mucoraceae</taxon>
        <taxon>Helicostylum</taxon>
    </lineage>
</organism>